<sequence>MSESLADGLAAGDQTVWIDATPFISQVCEDLEVGQLINGENFSLFEAMSALEIMDPKMDAGMAGSGVATLDDAIQSGKAPINLTIAQLIDVMDHLLACEASWHKGHSLSQTVFSCLYLLDVERTSSNALLHSYCRTVRALCSLTRTAVSSVHSNEEEDLFIAAFGLPLEVEGDGKCLSKLNAVEEGVNRQLKGAKGLAIKRKPAEEVEPLQEDPALEEGYCRAILCRLRFRKAFYHIVTNMTKPQGRGLDMAQKYIAVALSEMKNIQKSADFLSHCADGIAQNEKTTASGREPIGFDPKVNRSVSAPTPPRSINLLTWEETTQYFIKLLGDLEIITSLTTSLSLEELFQVLVDFQKRDPDLIARSFLQLFLVQEEKLFGKDSMFDVLHKTFSLSETVKSDMLMSDSFVVKSGQLTLYLVRILCSNLSWQHRKLGKILSEWGILLQQGDALFENLMHGTLATLEDKESWESAIMGWTAEQTCWICAQILTLGFQLQLYAPSEYCMIYWYLDHALLTELNYRHLKERKNPTNNEPSDQTNKKKKRSKRKGSMKVTEEELQLTPQTLLLQCYIDACKGLSWMMAALTADGKFSESRQTIFNTEHERFIQRFDLFQKVPIPQPLSYMHYKSFTVQRNISIKEQYLWSREYFATLQQHLQDLGHCLAKSTNLSPICHSQRTTEINQLKQVASRNLIVLRILNDAERGKTLNVSFDFSQHPFFAVASVKKV</sequence>
<dbReference type="PANTHER" id="PTHR21373">
    <property type="entry name" value="GLUCOSE REPRESSIBLE PROTEIN MAK10"/>
    <property type="match status" value="1"/>
</dbReference>
<comment type="similarity">
    <text evidence="2">Belongs to the MAK10 family.</text>
</comment>
<protein>
    <recommendedName>
        <fullName evidence="9">N-alpha-acetyltransferase 35, NatC auxiliary subunit</fullName>
    </recommendedName>
</protein>
<feature type="domain" description="NAA35-like N-terminal" evidence="5">
    <location>
        <begin position="34"/>
        <end position="168"/>
    </location>
</feature>
<feature type="region of interest" description="Disordered" evidence="4">
    <location>
        <begin position="524"/>
        <end position="553"/>
    </location>
</feature>
<proteinExistence type="inferred from homology"/>
<evidence type="ECO:0000313" key="8">
    <source>
        <dbReference type="Proteomes" id="UP000825935"/>
    </source>
</evidence>
<organism evidence="7 8">
    <name type="scientific">Ceratopteris richardii</name>
    <name type="common">Triangle waterfern</name>
    <dbReference type="NCBI Taxonomy" id="49495"/>
    <lineage>
        <taxon>Eukaryota</taxon>
        <taxon>Viridiplantae</taxon>
        <taxon>Streptophyta</taxon>
        <taxon>Embryophyta</taxon>
        <taxon>Tracheophyta</taxon>
        <taxon>Polypodiopsida</taxon>
        <taxon>Polypodiidae</taxon>
        <taxon>Polypodiales</taxon>
        <taxon>Pteridineae</taxon>
        <taxon>Pteridaceae</taxon>
        <taxon>Parkerioideae</taxon>
        <taxon>Ceratopteris</taxon>
    </lineage>
</organism>
<dbReference type="AlphaFoldDB" id="A0A8T2U1Z0"/>
<name>A0A8T2U1Z0_CERRI</name>
<keyword evidence="8" id="KW-1185">Reference proteome</keyword>
<dbReference type="InterPro" id="IPR057982">
    <property type="entry name" value="TPR_NAA35"/>
</dbReference>
<evidence type="ECO:0000259" key="5">
    <source>
        <dbReference type="Pfam" id="PF04112"/>
    </source>
</evidence>
<keyword evidence="3" id="KW-0963">Cytoplasm</keyword>
<dbReference type="OrthoDB" id="269405at2759"/>
<comment type="caution">
    <text evidence="7">The sequence shown here is derived from an EMBL/GenBank/DDBJ whole genome shotgun (WGS) entry which is preliminary data.</text>
</comment>
<accession>A0A8T2U1Z0</accession>
<dbReference type="EMBL" id="CM035415">
    <property type="protein sequence ID" value="KAH7427803.1"/>
    <property type="molecule type" value="Genomic_DNA"/>
</dbReference>
<dbReference type="PANTHER" id="PTHR21373:SF0">
    <property type="entry name" value="N-ALPHA-ACETYLTRANSFERASE 35, NATC AUXILIARY SUBUNIT"/>
    <property type="match status" value="1"/>
</dbReference>
<feature type="compositionally biased region" description="Basic residues" evidence="4">
    <location>
        <begin position="539"/>
        <end position="549"/>
    </location>
</feature>
<evidence type="ECO:0008006" key="9">
    <source>
        <dbReference type="Google" id="ProtNLM"/>
    </source>
</evidence>
<dbReference type="InterPro" id="IPR057983">
    <property type="entry name" value="NAA35-like_N"/>
</dbReference>
<dbReference type="Proteomes" id="UP000825935">
    <property type="component" value="Chromosome 10"/>
</dbReference>
<dbReference type="Pfam" id="PF04112">
    <property type="entry name" value="Mak10"/>
    <property type="match status" value="1"/>
</dbReference>
<comment type="subcellular location">
    <subcellularLocation>
        <location evidence="1">Cytoplasm</location>
    </subcellularLocation>
</comment>
<evidence type="ECO:0000256" key="2">
    <source>
        <dbReference type="ARBA" id="ARBA00006289"/>
    </source>
</evidence>
<gene>
    <name evidence="7" type="ORF">KP509_10G060700</name>
</gene>
<dbReference type="OMA" id="QMEWIVQ"/>
<dbReference type="GO" id="GO:0031417">
    <property type="term" value="C:NatC complex"/>
    <property type="evidence" value="ECO:0007669"/>
    <property type="project" value="InterPro"/>
</dbReference>
<evidence type="ECO:0000256" key="4">
    <source>
        <dbReference type="SAM" id="MobiDB-lite"/>
    </source>
</evidence>
<dbReference type="InterPro" id="IPR007244">
    <property type="entry name" value="Naa35_N"/>
</dbReference>
<reference evidence="7" key="1">
    <citation type="submission" date="2021-08" db="EMBL/GenBank/DDBJ databases">
        <title>WGS assembly of Ceratopteris richardii.</title>
        <authorList>
            <person name="Marchant D.B."/>
            <person name="Chen G."/>
            <person name="Jenkins J."/>
            <person name="Shu S."/>
            <person name="Leebens-Mack J."/>
            <person name="Grimwood J."/>
            <person name="Schmutz J."/>
            <person name="Soltis P."/>
            <person name="Soltis D."/>
            <person name="Chen Z.-H."/>
        </authorList>
    </citation>
    <scope>NUCLEOTIDE SEQUENCE</scope>
    <source>
        <strain evidence="7">Whitten #5841</strain>
        <tissue evidence="7">Leaf</tissue>
    </source>
</reference>
<evidence type="ECO:0000313" key="7">
    <source>
        <dbReference type="EMBL" id="KAH7427803.1"/>
    </source>
</evidence>
<feature type="domain" description="NAA35-like TPR repeats" evidence="6">
    <location>
        <begin position="335"/>
        <end position="720"/>
    </location>
</feature>
<evidence type="ECO:0000256" key="3">
    <source>
        <dbReference type="ARBA" id="ARBA00022490"/>
    </source>
</evidence>
<evidence type="ECO:0000256" key="1">
    <source>
        <dbReference type="ARBA" id="ARBA00004496"/>
    </source>
</evidence>
<dbReference type="Pfam" id="PF25789">
    <property type="entry name" value="TPR_NAA35"/>
    <property type="match status" value="1"/>
</dbReference>
<evidence type="ECO:0000259" key="6">
    <source>
        <dbReference type="Pfam" id="PF25789"/>
    </source>
</evidence>